<keyword evidence="2" id="KW-1185">Reference proteome</keyword>
<name>A0ACC1HWF9_9FUNG</name>
<comment type="caution">
    <text evidence="1">The sequence shown here is derived from an EMBL/GenBank/DDBJ whole genome shotgun (WGS) entry which is preliminary data.</text>
</comment>
<protein>
    <submittedName>
        <fullName evidence="1">Uncharacterized protein</fullName>
    </submittedName>
</protein>
<sequence>MAGNGHDTLLKDPAIEHWTYMRANTYLYFRWTKRTTSLGVLFGLAIPLGLYYVAEKTNGFYDYNVEVRKKDDPPIIAK</sequence>
<evidence type="ECO:0000313" key="2">
    <source>
        <dbReference type="Proteomes" id="UP001145114"/>
    </source>
</evidence>
<gene>
    <name evidence="1" type="ORF">EV182_000054</name>
</gene>
<proteinExistence type="predicted"/>
<dbReference type="EMBL" id="JAMZIH010000002">
    <property type="protein sequence ID" value="KAJ1680400.1"/>
    <property type="molecule type" value="Genomic_DNA"/>
</dbReference>
<reference evidence="1" key="1">
    <citation type="submission" date="2022-06" db="EMBL/GenBank/DDBJ databases">
        <title>Phylogenomic reconstructions and comparative analyses of Kickxellomycotina fungi.</title>
        <authorList>
            <person name="Reynolds N.K."/>
            <person name="Stajich J.E."/>
            <person name="Barry K."/>
            <person name="Grigoriev I.V."/>
            <person name="Crous P."/>
            <person name="Smith M.E."/>
        </authorList>
    </citation>
    <scope>NUCLEOTIDE SEQUENCE</scope>
    <source>
        <strain evidence="1">RSA 2271</strain>
    </source>
</reference>
<evidence type="ECO:0000313" key="1">
    <source>
        <dbReference type="EMBL" id="KAJ1680400.1"/>
    </source>
</evidence>
<organism evidence="1 2">
    <name type="scientific">Spiromyces aspiralis</name>
    <dbReference type="NCBI Taxonomy" id="68401"/>
    <lineage>
        <taxon>Eukaryota</taxon>
        <taxon>Fungi</taxon>
        <taxon>Fungi incertae sedis</taxon>
        <taxon>Zoopagomycota</taxon>
        <taxon>Kickxellomycotina</taxon>
        <taxon>Kickxellomycetes</taxon>
        <taxon>Kickxellales</taxon>
        <taxon>Kickxellaceae</taxon>
        <taxon>Spiromyces</taxon>
    </lineage>
</organism>
<accession>A0ACC1HWF9</accession>
<dbReference type="Proteomes" id="UP001145114">
    <property type="component" value="Unassembled WGS sequence"/>
</dbReference>